<comment type="similarity">
    <text evidence="1">Belongs to the carbohydrate kinase PfkB family.</text>
</comment>
<dbReference type="GO" id="GO:0016301">
    <property type="term" value="F:kinase activity"/>
    <property type="evidence" value="ECO:0007669"/>
    <property type="project" value="UniProtKB-KW"/>
</dbReference>
<dbReference type="EMBL" id="BMIS01000011">
    <property type="protein sequence ID" value="GGE74783.1"/>
    <property type="molecule type" value="Genomic_DNA"/>
</dbReference>
<reference evidence="6" key="2">
    <citation type="submission" date="2020-09" db="EMBL/GenBank/DDBJ databases">
        <authorList>
            <person name="Sun Q."/>
            <person name="Zhou Y."/>
        </authorList>
    </citation>
    <scope>NUCLEOTIDE SEQUENCE</scope>
    <source>
        <strain evidence="6">CGMCC 1.15388</strain>
    </source>
</reference>
<dbReference type="PANTHER" id="PTHR43320:SF2">
    <property type="entry name" value="2-DEHYDRO-3-DEOXYGLUCONOKINASE_2-DEHYDRO-3-DEOXYGALACTONOKINASE"/>
    <property type="match status" value="1"/>
</dbReference>
<evidence type="ECO:0000256" key="3">
    <source>
        <dbReference type="ARBA" id="ARBA00022777"/>
    </source>
</evidence>
<proteinExistence type="inferred from homology"/>
<keyword evidence="2" id="KW-0808">Transferase</keyword>
<dbReference type="SUPFAM" id="SSF53613">
    <property type="entry name" value="Ribokinase-like"/>
    <property type="match status" value="1"/>
</dbReference>
<feature type="compositionally biased region" description="Polar residues" evidence="4">
    <location>
        <begin position="302"/>
        <end position="328"/>
    </location>
</feature>
<evidence type="ECO:0000259" key="5">
    <source>
        <dbReference type="Pfam" id="PF00294"/>
    </source>
</evidence>
<evidence type="ECO:0000256" key="4">
    <source>
        <dbReference type="SAM" id="MobiDB-lite"/>
    </source>
</evidence>
<reference evidence="6" key="1">
    <citation type="journal article" date="2014" name="Int. J. Syst. Evol. Microbiol.">
        <title>Complete genome sequence of Corynebacterium casei LMG S-19264T (=DSM 44701T), isolated from a smear-ripened cheese.</title>
        <authorList>
            <consortium name="US DOE Joint Genome Institute (JGI-PGF)"/>
            <person name="Walter F."/>
            <person name="Albersmeier A."/>
            <person name="Kalinowski J."/>
            <person name="Ruckert C."/>
        </authorList>
    </citation>
    <scope>NUCLEOTIDE SEQUENCE</scope>
    <source>
        <strain evidence="6">CGMCC 1.15388</strain>
    </source>
</reference>
<evidence type="ECO:0000256" key="1">
    <source>
        <dbReference type="ARBA" id="ARBA00010688"/>
    </source>
</evidence>
<dbReference type="Proteomes" id="UP000633136">
    <property type="component" value="Unassembled WGS sequence"/>
</dbReference>
<dbReference type="Pfam" id="PF00294">
    <property type="entry name" value="PfkB"/>
    <property type="match status" value="1"/>
</dbReference>
<gene>
    <name evidence="6" type="primary">kdgK</name>
    <name evidence="6" type="ORF">GCM10011401_22530</name>
</gene>
<sequence length="335" mass="35589">MSAEHLNAETPRRTTVLCAGETMALVTPSTSERLRDAQTFHVEAGGAESNVAAHLAQLGRMSRWFSRLGDDQLGHRVAEHIRSRGVDLTGVSYDADLPTGVYFKDPGHGVLYYRAGSAASAMGAADAQELDLQDVGLVHLSGITVALSESAARFTQTLMERAAAAGIPVSFDVNHRTALWDRHAAGANWHPGAAADVLKSFAARADIVLVGMDEAEGLWGTSTAEQVRDLFPQVRHLVIKDGDVGAFELSEQQEHFEPAIPTEVVEVVGAGDAFAAGYLHELLRGSGPGERLRAGHRRASLTLQTTADLPSEPAQTRPTPSEPAQTHPTAEGAAP</sequence>
<keyword evidence="3 6" id="KW-0418">Kinase</keyword>
<dbReference type="PANTHER" id="PTHR43320">
    <property type="entry name" value="SUGAR KINASE"/>
    <property type="match status" value="1"/>
</dbReference>
<evidence type="ECO:0000256" key="2">
    <source>
        <dbReference type="ARBA" id="ARBA00022679"/>
    </source>
</evidence>
<dbReference type="InterPro" id="IPR011611">
    <property type="entry name" value="PfkB_dom"/>
</dbReference>
<name>A0A917ATS1_9MICC</name>
<dbReference type="Gene3D" id="3.40.1190.20">
    <property type="match status" value="1"/>
</dbReference>
<comment type="caution">
    <text evidence="6">The sequence shown here is derived from an EMBL/GenBank/DDBJ whole genome shotgun (WGS) entry which is preliminary data.</text>
</comment>
<dbReference type="InterPro" id="IPR029056">
    <property type="entry name" value="Ribokinase-like"/>
</dbReference>
<protein>
    <submittedName>
        <fullName evidence="6">Sugar kinase</fullName>
    </submittedName>
</protein>
<feature type="domain" description="Carbohydrate kinase PfkB" evidence="5">
    <location>
        <begin position="14"/>
        <end position="309"/>
    </location>
</feature>
<dbReference type="InterPro" id="IPR052700">
    <property type="entry name" value="Carb_kinase_PfkB-like"/>
</dbReference>
<dbReference type="CDD" id="cd01166">
    <property type="entry name" value="KdgK"/>
    <property type="match status" value="1"/>
</dbReference>
<dbReference type="RefSeq" id="WP_188685752.1">
    <property type="nucleotide sequence ID" value="NZ_BMIS01000011.1"/>
</dbReference>
<dbReference type="AlphaFoldDB" id="A0A917ATS1"/>
<keyword evidence="7" id="KW-1185">Reference proteome</keyword>
<organism evidence="6 7">
    <name type="scientific">Nesterenkonia cremea</name>
    <dbReference type="NCBI Taxonomy" id="1882340"/>
    <lineage>
        <taxon>Bacteria</taxon>
        <taxon>Bacillati</taxon>
        <taxon>Actinomycetota</taxon>
        <taxon>Actinomycetes</taxon>
        <taxon>Micrococcales</taxon>
        <taxon>Micrococcaceae</taxon>
        <taxon>Nesterenkonia</taxon>
    </lineage>
</organism>
<feature type="region of interest" description="Disordered" evidence="4">
    <location>
        <begin position="302"/>
        <end position="335"/>
    </location>
</feature>
<evidence type="ECO:0000313" key="7">
    <source>
        <dbReference type="Proteomes" id="UP000633136"/>
    </source>
</evidence>
<evidence type="ECO:0000313" key="6">
    <source>
        <dbReference type="EMBL" id="GGE74783.1"/>
    </source>
</evidence>
<accession>A0A917ATS1</accession>